<comment type="caution">
    <text evidence="2">The sequence shown here is derived from an EMBL/GenBank/DDBJ whole genome shotgun (WGS) entry which is preliminary data.</text>
</comment>
<accession>A0A0L6UHM8</accession>
<protein>
    <submittedName>
        <fullName evidence="2">Uncharacterized protein</fullName>
    </submittedName>
</protein>
<reference evidence="2 3" key="1">
    <citation type="submission" date="2015-08" db="EMBL/GenBank/DDBJ databases">
        <title>Next Generation Sequencing and Analysis of the Genome of Puccinia sorghi L Schw, the Causal Agent of Maize Common Rust.</title>
        <authorList>
            <person name="Rochi L."/>
            <person name="Burguener G."/>
            <person name="Darino M."/>
            <person name="Turjanski A."/>
            <person name="Kreff E."/>
            <person name="Dieguez M.J."/>
            <person name="Sacco F."/>
        </authorList>
    </citation>
    <scope>NUCLEOTIDE SEQUENCE [LARGE SCALE GENOMIC DNA]</scope>
    <source>
        <strain evidence="2 3">RO10H11247</strain>
    </source>
</reference>
<evidence type="ECO:0000313" key="3">
    <source>
        <dbReference type="Proteomes" id="UP000037035"/>
    </source>
</evidence>
<gene>
    <name evidence="2" type="ORF">VP01_5951g1</name>
</gene>
<organism evidence="2 3">
    <name type="scientific">Puccinia sorghi</name>
    <dbReference type="NCBI Taxonomy" id="27349"/>
    <lineage>
        <taxon>Eukaryota</taxon>
        <taxon>Fungi</taxon>
        <taxon>Dikarya</taxon>
        <taxon>Basidiomycota</taxon>
        <taxon>Pucciniomycotina</taxon>
        <taxon>Pucciniomycetes</taxon>
        <taxon>Pucciniales</taxon>
        <taxon>Pucciniaceae</taxon>
        <taxon>Puccinia</taxon>
    </lineage>
</organism>
<evidence type="ECO:0000313" key="2">
    <source>
        <dbReference type="EMBL" id="KNZ48041.1"/>
    </source>
</evidence>
<feature type="region of interest" description="Disordered" evidence="1">
    <location>
        <begin position="91"/>
        <end position="118"/>
    </location>
</feature>
<dbReference type="AlphaFoldDB" id="A0A0L6UHM8"/>
<name>A0A0L6UHM8_9BASI</name>
<dbReference type="EMBL" id="LAVV01011220">
    <property type="protein sequence ID" value="KNZ48041.1"/>
    <property type="molecule type" value="Genomic_DNA"/>
</dbReference>
<feature type="region of interest" description="Disordered" evidence="1">
    <location>
        <begin position="1"/>
        <end position="31"/>
    </location>
</feature>
<sequence>MSLPSNQISTSSVPHAPMPSDQDHQLSGPPASAISNWAKIVAASVELMADDLYKPTPTKAIEFGDQLALGVLIVKHLDSLKNLSFTFEINDNNPAPNQEVIKGAHSPPTPHVQEQQLL</sequence>
<dbReference type="VEuPathDB" id="FungiDB:VP01_5951g1"/>
<dbReference type="Proteomes" id="UP000037035">
    <property type="component" value="Unassembled WGS sequence"/>
</dbReference>
<evidence type="ECO:0000256" key="1">
    <source>
        <dbReference type="SAM" id="MobiDB-lite"/>
    </source>
</evidence>
<proteinExistence type="predicted"/>
<feature type="compositionally biased region" description="Polar residues" evidence="1">
    <location>
        <begin position="1"/>
        <end position="13"/>
    </location>
</feature>
<keyword evidence="3" id="KW-1185">Reference proteome</keyword>